<evidence type="ECO:0000256" key="4">
    <source>
        <dbReference type="SAM" id="Phobius"/>
    </source>
</evidence>
<evidence type="ECO:0000313" key="7">
    <source>
        <dbReference type="Proteomes" id="UP001454036"/>
    </source>
</evidence>
<name>A0AAV3RNX1_LITER</name>
<dbReference type="Pfam" id="PF12037">
    <property type="entry name" value="ATAD3_N"/>
    <property type="match status" value="1"/>
</dbReference>
<keyword evidence="4" id="KW-1133">Transmembrane helix</keyword>
<dbReference type="GO" id="GO:0007005">
    <property type="term" value="P:mitochondrion organization"/>
    <property type="evidence" value="ECO:0007669"/>
    <property type="project" value="TreeGrafter"/>
</dbReference>
<keyword evidence="7" id="KW-1185">Reference proteome</keyword>
<feature type="region of interest" description="Disordered" evidence="3">
    <location>
        <begin position="38"/>
        <end position="66"/>
    </location>
</feature>
<protein>
    <recommendedName>
        <fullName evidence="5">ATPase family AAA domain-containing protein</fullName>
    </recommendedName>
</protein>
<dbReference type="Proteomes" id="UP001454036">
    <property type="component" value="Unassembled WGS sequence"/>
</dbReference>
<feature type="domain" description="ATPase family AAA" evidence="5">
    <location>
        <begin position="51"/>
        <end position="126"/>
    </location>
</feature>
<dbReference type="EMBL" id="BAABME010027909">
    <property type="protein sequence ID" value="GAA0176297.1"/>
    <property type="molecule type" value="Genomic_DNA"/>
</dbReference>
<keyword evidence="1" id="KW-0547">Nucleotide-binding</keyword>
<reference evidence="6 7" key="1">
    <citation type="submission" date="2024-01" db="EMBL/GenBank/DDBJ databases">
        <title>The complete chloroplast genome sequence of Lithospermum erythrorhizon: insights into the phylogenetic relationship among Boraginaceae species and the maternal lineages of purple gromwells.</title>
        <authorList>
            <person name="Okada T."/>
            <person name="Watanabe K."/>
        </authorList>
    </citation>
    <scope>NUCLEOTIDE SEQUENCE [LARGE SCALE GENOMIC DNA]</scope>
</reference>
<feature type="compositionally biased region" description="Low complexity" evidence="3">
    <location>
        <begin position="38"/>
        <end position="62"/>
    </location>
</feature>
<dbReference type="InterPro" id="IPR021911">
    <property type="entry name" value="ATAD3_N"/>
</dbReference>
<evidence type="ECO:0000259" key="5">
    <source>
        <dbReference type="Pfam" id="PF12037"/>
    </source>
</evidence>
<sequence>MSPPNLSPLLAAASSIAAATTTTKISYCDGFRLPPFFSSTPSSESPTSQNESSSSSTNSNTNSDEDCKVGFDAGALERAAAALRKINSSQYAQQVFGIMRSQEQTRQAELSAEKAHFEAIQAHRDIVSGSVLTIIILLILMYGK</sequence>
<evidence type="ECO:0000256" key="2">
    <source>
        <dbReference type="ARBA" id="ARBA00022840"/>
    </source>
</evidence>
<keyword evidence="2" id="KW-0067">ATP-binding</keyword>
<organism evidence="6 7">
    <name type="scientific">Lithospermum erythrorhizon</name>
    <name type="common">Purple gromwell</name>
    <name type="synonym">Lithospermum officinale var. erythrorhizon</name>
    <dbReference type="NCBI Taxonomy" id="34254"/>
    <lineage>
        <taxon>Eukaryota</taxon>
        <taxon>Viridiplantae</taxon>
        <taxon>Streptophyta</taxon>
        <taxon>Embryophyta</taxon>
        <taxon>Tracheophyta</taxon>
        <taxon>Spermatophyta</taxon>
        <taxon>Magnoliopsida</taxon>
        <taxon>eudicotyledons</taxon>
        <taxon>Gunneridae</taxon>
        <taxon>Pentapetalae</taxon>
        <taxon>asterids</taxon>
        <taxon>lamiids</taxon>
        <taxon>Boraginales</taxon>
        <taxon>Boraginaceae</taxon>
        <taxon>Boraginoideae</taxon>
        <taxon>Lithospermeae</taxon>
        <taxon>Lithospermum</taxon>
    </lineage>
</organism>
<evidence type="ECO:0000313" key="6">
    <source>
        <dbReference type="EMBL" id="GAA0176297.1"/>
    </source>
</evidence>
<dbReference type="GO" id="GO:0005524">
    <property type="term" value="F:ATP binding"/>
    <property type="evidence" value="ECO:0007669"/>
    <property type="project" value="UniProtKB-KW"/>
</dbReference>
<dbReference type="AlphaFoldDB" id="A0AAV3RNX1"/>
<keyword evidence="4" id="KW-0472">Membrane</keyword>
<proteinExistence type="predicted"/>
<gene>
    <name evidence="6" type="ORF">LIER_42059</name>
</gene>
<evidence type="ECO:0000256" key="3">
    <source>
        <dbReference type="SAM" id="MobiDB-lite"/>
    </source>
</evidence>
<feature type="transmembrane region" description="Helical" evidence="4">
    <location>
        <begin position="126"/>
        <end position="143"/>
    </location>
</feature>
<dbReference type="GO" id="GO:0008270">
    <property type="term" value="F:zinc ion binding"/>
    <property type="evidence" value="ECO:0007669"/>
    <property type="project" value="TreeGrafter"/>
</dbReference>
<evidence type="ECO:0000256" key="1">
    <source>
        <dbReference type="ARBA" id="ARBA00022741"/>
    </source>
</evidence>
<dbReference type="PANTHER" id="PTHR23075:SF13">
    <property type="entry name" value="AAA-TYPE ATPASE FAMILY PROTEIN"/>
    <property type="match status" value="1"/>
</dbReference>
<dbReference type="PANTHER" id="PTHR23075">
    <property type="entry name" value="PUTATIVE ATP-ASE"/>
    <property type="match status" value="1"/>
</dbReference>
<keyword evidence="4" id="KW-0812">Transmembrane</keyword>
<comment type="caution">
    <text evidence="6">The sequence shown here is derived from an EMBL/GenBank/DDBJ whole genome shotgun (WGS) entry which is preliminary data.</text>
</comment>
<dbReference type="GO" id="GO:0005739">
    <property type="term" value="C:mitochondrion"/>
    <property type="evidence" value="ECO:0007669"/>
    <property type="project" value="TreeGrafter"/>
</dbReference>
<accession>A0AAV3RNX1</accession>